<dbReference type="PANTHER" id="PTHR46797">
    <property type="entry name" value="HTH-TYPE TRANSCRIPTIONAL REGULATOR"/>
    <property type="match status" value="1"/>
</dbReference>
<dbReference type="PANTHER" id="PTHR46797:SF1">
    <property type="entry name" value="METHYLPHOSPHONATE SYNTHASE"/>
    <property type="match status" value="1"/>
</dbReference>
<sequence>MRALASRSGVSSSMISDVERAAKSPTISTLAALSEALEMPLSTLVESPEPTRLRVVKAAERQWLVEPGTGAKRDRFMPTVAGSEVEFLRYVVPPKTLAGPFPAHAPGTIEHVYLVSGALQITLGNDVADLKAGDSCSCYADLPHGFDNRHSKTPAELIIVVEPPRAAMSDRARRHERGR</sequence>
<dbReference type="EMBL" id="JAATTO010000006">
    <property type="protein sequence ID" value="MBC9977687.1"/>
    <property type="molecule type" value="Genomic_DNA"/>
</dbReference>
<feature type="domain" description="HTH cro/C1-type" evidence="2">
    <location>
        <begin position="1"/>
        <end position="44"/>
    </location>
</feature>
<evidence type="ECO:0000259" key="2">
    <source>
        <dbReference type="PROSITE" id="PS50943"/>
    </source>
</evidence>
<dbReference type="SUPFAM" id="SSF51182">
    <property type="entry name" value="RmlC-like cupins"/>
    <property type="match status" value="1"/>
</dbReference>
<evidence type="ECO:0000313" key="3">
    <source>
        <dbReference type="EMBL" id="MBC9977687.1"/>
    </source>
</evidence>
<keyword evidence="1" id="KW-0238">DNA-binding</keyword>
<dbReference type="InterPro" id="IPR001387">
    <property type="entry name" value="Cro/C1-type_HTH"/>
</dbReference>
<name>A0ABR7U2Q9_9BRAD</name>
<dbReference type="InterPro" id="IPR050807">
    <property type="entry name" value="TransReg_Diox_bact_type"/>
</dbReference>
<dbReference type="CDD" id="cd00093">
    <property type="entry name" value="HTH_XRE"/>
    <property type="match status" value="1"/>
</dbReference>
<gene>
    <name evidence="3" type="ORF">HA482_05560</name>
</gene>
<dbReference type="CDD" id="cd02209">
    <property type="entry name" value="cupin_XRE_C"/>
    <property type="match status" value="1"/>
</dbReference>
<dbReference type="Pfam" id="PF07883">
    <property type="entry name" value="Cupin_2"/>
    <property type="match status" value="1"/>
</dbReference>
<evidence type="ECO:0000313" key="4">
    <source>
        <dbReference type="Proteomes" id="UP000639516"/>
    </source>
</evidence>
<dbReference type="InterPro" id="IPR013096">
    <property type="entry name" value="Cupin_2"/>
</dbReference>
<protein>
    <submittedName>
        <fullName evidence="3">Cupin domain-containing protein</fullName>
    </submittedName>
</protein>
<proteinExistence type="predicted"/>
<dbReference type="InterPro" id="IPR011051">
    <property type="entry name" value="RmlC_Cupin_sf"/>
</dbReference>
<accession>A0ABR7U2Q9</accession>
<dbReference type="Pfam" id="PF01381">
    <property type="entry name" value="HTH_3"/>
    <property type="match status" value="1"/>
</dbReference>
<dbReference type="PROSITE" id="PS50943">
    <property type="entry name" value="HTH_CROC1"/>
    <property type="match status" value="1"/>
</dbReference>
<organism evidence="3 4">
    <name type="scientific">Bradyrhizobium campsiandrae</name>
    <dbReference type="NCBI Taxonomy" id="1729892"/>
    <lineage>
        <taxon>Bacteria</taxon>
        <taxon>Pseudomonadati</taxon>
        <taxon>Pseudomonadota</taxon>
        <taxon>Alphaproteobacteria</taxon>
        <taxon>Hyphomicrobiales</taxon>
        <taxon>Nitrobacteraceae</taxon>
        <taxon>Bradyrhizobium</taxon>
    </lineage>
</organism>
<dbReference type="Proteomes" id="UP000639516">
    <property type="component" value="Unassembled WGS sequence"/>
</dbReference>
<evidence type="ECO:0000256" key="1">
    <source>
        <dbReference type="ARBA" id="ARBA00023125"/>
    </source>
</evidence>
<comment type="caution">
    <text evidence="3">The sequence shown here is derived from an EMBL/GenBank/DDBJ whole genome shotgun (WGS) entry which is preliminary data.</text>
</comment>
<dbReference type="Gene3D" id="2.60.120.10">
    <property type="entry name" value="Jelly Rolls"/>
    <property type="match status" value="1"/>
</dbReference>
<keyword evidence="4" id="KW-1185">Reference proteome</keyword>
<dbReference type="Gene3D" id="1.10.260.40">
    <property type="entry name" value="lambda repressor-like DNA-binding domains"/>
    <property type="match status" value="1"/>
</dbReference>
<dbReference type="SUPFAM" id="SSF47413">
    <property type="entry name" value="lambda repressor-like DNA-binding domains"/>
    <property type="match status" value="1"/>
</dbReference>
<dbReference type="InterPro" id="IPR014710">
    <property type="entry name" value="RmlC-like_jellyroll"/>
</dbReference>
<dbReference type="InterPro" id="IPR010982">
    <property type="entry name" value="Lambda_DNA-bd_dom_sf"/>
</dbReference>
<reference evidence="3 4" key="1">
    <citation type="journal article" date="2020" name="Arch. Microbiol.">
        <title>Bradyrhizobium campsiandrae sp. nov., a nitrogen-fixing bacterial strain isolated from a native leguminous tree from the Amazon adapted to flooded conditions.</title>
        <authorList>
            <person name="Cabral Michel D."/>
            <person name="Martins da Costa E."/>
            <person name="Azarias Guimaraes A."/>
            <person name="Soares de Carvalho T."/>
            <person name="Santos de Castro Caputo P."/>
            <person name="Willems A."/>
            <person name="de Souza Moreira F.M."/>
        </authorList>
    </citation>
    <scope>NUCLEOTIDE SEQUENCE [LARGE SCALE GENOMIC DNA]</scope>
    <source>
        <strain evidence="4">INPA 384B</strain>
    </source>
</reference>